<comment type="caution">
    <text evidence="1">The sequence shown here is derived from an EMBL/GenBank/DDBJ whole genome shotgun (WGS) entry which is preliminary data.</text>
</comment>
<organism evidence="1 2">
    <name type="scientific">Hibiscus sabdariffa</name>
    <name type="common">roselle</name>
    <dbReference type="NCBI Taxonomy" id="183260"/>
    <lineage>
        <taxon>Eukaryota</taxon>
        <taxon>Viridiplantae</taxon>
        <taxon>Streptophyta</taxon>
        <taxon>Embryophyta</taxon>
        <taxon>Tracheophyta</taxon>
        <taxon>Spermatophyta</taxon>
        <taxon>Magnoliopsida</taxon>
        <taxon>eudicotyledons</taxon>
        <taxon>Gunneridae</taxon>
        <taxon>Pentapetalae</taxon>
        <taxon>rosids</taxon>
        <taxon>malvids</taxon>
        <taxon>Malvales</taxon>
        <taxon>Malvaceae</taxon>
        <taxon>Malvoideae</taxon>
        <taxon>Hibiscus</taxon>
    </lineage>
</organism>
<dbReference type="EMBL" id="JBBPBM010000122">
    <property type="protein sequence ID" value="KAK8505890.1"/>
    <property type="molecule type" value="Genomic_DNA"/>
</dbReference>
<proteinExistence type="predicted"/>
<name>A0ABR2BFD8_9ROSI</name>
<gene>
    <name evidence="1" type="ORF">V6N12_042914</name>
</gene>
<dbReference type="Proteomes" id="UP001472677">
    <property type="component" value="Unassembled WGS sequence"/>
</dbReference>
<keyword evidence="2" id="KW-1185">Reference proteome</keyword>
<protein>
    <recommendedName>
        <fullName evidence="3">RNase H type-1 domain-containing protein</fullName>
    </recommendedName>
</protein>
<reference evidence="1 2" key="1">
    <citation type="journal article" date="2024" name="G3 (Bethesda)">
        <title>Genome assembly of Hibiscus sabdariffa L. provides insights into metabolisms of medicinal natural products.</title>
        <authorList>
            <person name="Kim T."/>
        </authorList>
    </citation>
    <scope>NUCLEOTIDE SEQUENCE [LARGE SCALE GENOMIC DNA]</scope>
    <source>
        <strain evidence="1">TK-2024</strain>
        <tissue evidence="1">Old leaves</tissue>
    </source>
</reference>
<sequence>MNMGLDSNAGKDPIGVDGPIEIVEELRVNSLGEKISHRPYRGFSTNNEHCEALGEVERTLGEDECESLSDRELNCGEVERVFFPEIVSKKPTKKRCGSLKQFQDSSISMKERKRRDKAAKKGIQFNSTGEALELSGRSLSDSDLVLHNEILTKKAKEALALGKRLGVEIEGNEEGALKELIGGKWYETGALRALFAGPVVDSDLDVAKLLAVKFALELFCETSWIGKVGLLVEVDSQVVLNLVSTPFTRPWRWWPQSIAINLLTKRIGKVDFNLVDRQCNALAFGLSRDGALRASFFKAWW</sequence>
<evidence type="ECO:0008006" key="3">
    <source>
        <dbReference type="Google" id="ProtNLM"/>
    </source>
</evidence>
<evidence type="ECO:0000313" key="1">
    <source>
        <dbReference type="EMBL" id="KAK8505890.1"/>
    </source>
</evidence>
<evidence type="ECO:0000313" key="2">
    <source>
        <dbReference type="Proteomes" id="UP001472677"/>
    </source>
</evidence>
<accession>A0ABR2BFD8</accession>